<dbReference type="OrthoDB" id="1679667at2759"/>
<evidence type="ECO:0000313" key="2">
    <source>
        <dbReference type="Proteomes" id="UP001151529"/>
    </source>
</evidence>
<organism evidence="1 2">
    <name type="scientific">Salix viminalis</name>
    <name type="common">Common osier</name>
    <name type="synonym">Basket willow</name>
    <dbReference type="NCBI Taxonomy" id="40686"/>
    <lineage>
        <taxon>Eukaryota</taxon>
        <taxon>Viridiplantae</taxon>
        <taxon>Streptophyta</taxon>
        <taxon>Embryophyta</taxon>
        <taxon>Tracheophyta</taxon>
        <taxon>Spermatophyta</taxon>
        <taxon>Magnoliopsida</taxon>
        <taxon>eudicotyledons</taxon>
        <taxon>Gunneridae</taxon>
        <taxon>Pentapetalae</taxon>
        <taxon>rosids</taxon>
        <taxon>fabids</taxon>
        <taxon>Malpighiales</taxon>
        <taxon>Salicaceae</taxon>
        <taxon>Saliceae</taxon>
        <taxon>Salix</taxon>
    </lineage>
</organism>
<dbReference type="EMBL" id="JAPFFL010000016">
    <property type="protein sequence ID" value="KAJ6674804.1"/>
    <property type="molecule type" value="Genomic_DNA"/>
</dbReference>
<dbReference type="SUPFAM" id="SSF51621">
    <property type="entry name" value="Phosphoenolpyruvate/pyruvate domain"/>
    <property type="match status" value="1"/>
</dbReference>
<evidence type="ECO:0000313" key="1">
    <source>
        <dbReference type="EMBL" id="KAJ6674804.1"/>
    </source>
</evidence>
<accession>A0A9Q0NS43</accession>
<name>A0A9Q0NS43_SALVM</name>
<dbReference type="InterPro" id="IPR015813">
    <property type="entry name" value="Pyrv/PenolPyrv_kinase-like_dom"/>
</dbReference>
<dbReference type="GO" id="GO:0003824">
    <property type="term" value="F:catalytic activity"/>
    <property type="evidence" value="ECO:0007669"/>
    <property type="project" value="InterPro"/>
</dbReference>
<keyword evidence="2" id="KW-1185">Reference proteome</keyword>
<dbReference type="AlphaFoldDB" id="A0A9Q0NS43"/>
<comment type="caution">
    <text evidence="1">The sequence shown here is derived from an EMBL/GenBank/DDBJ whole genome shotgun (WGS) entry which is preliminary data.</text>
</comment>
<proteinExistence type="predicted"/>
<dbReference type="Proteomes" id="UP001151529">
    <property type="component" value="Chromosome 14"/>
</dbReference>
<sequence>MDDYKFGFIFLVFGISTMRATPELEYGRVKIGSRPSTRKPPMDILLGPRQGSIYQFGLAFGAAFKHAIQKGIKNLHMFQEMNNQWPFSNNFL</sequence>
<protein>
    <submittedName>
        <fullName evidence="1">PHOSPHOENOLPYRUVATE CARBOXYLASE</fullName>
    </submittedName>
</protein>
<gene>
    <name evidence="1" type="ORF">OIU85_011014</name>
</gene>
<reference evidence="1" key="2">
    <citation type="journal article" date="2023" name="Int. J. Mol. Sci.">
        <title>De Novo Assembly and Annotation of 11 Diverse Shrub Willow (Salix) Genomes Reveals Novel Gene Organization in Sex-Linked Regions.</title>
        <authorList>
            <person name="Hyden B."/>
            <person name="Feng K."/>
            <person name="Yates T.B."/>
            <person name="Jawdy S."/>
            <person name="Cereghino C."/>
            <person name="Smart L.B."/>
            <person name="Muchero W."/>
        </authorList>
    </citation>
    <scope>NUCLEOTIDE SEQUENCE [LARGE SCALE GENOMIC DNA]</scope>
    <source>
        <tissue evidence="1">Shoot tip</tissue>
    </source>
</reference>
<reference evidence="1" key="1">
    <citation type="submission" date="2022-11" db="EMBL/GenBank/DDBJ databases">
        <authorList>
            <person name="Hyden B.L."/>
            <person name="Feng K."/>
            <person name="Yates T."/>
            <person name="Jawdy S."/>
            <person name="Smart L.B."/>
            <person name="Muchero W."/>
        </authorList>
    </citation>
    <scope>NUCLEOTIDE SEQUENCE</scope>
    <source>
        <tissue evidence="1">Shoot tip</tissue>
    </source>
</reference>